<name>A0AC34FI32_9BILA</name>
<evidence type="ECO:0000313" key="1">
    <source>
        <dbReference type="Proteomes" id="UP000887579"/>
    </source>
</evidence>
<sequence length="496" mass="58075">MTENRLNDRLLLLTTERKNILNEIILDVNKSINRAKVYEKDLDRLNNEIWWPLAFFLAHKEDVHVTSAVIQECLRWRKCTNVYDLRLIEFVSSPEKLNIYLRGKDVYGNKILWIKLNHHDPSERTIDQLLIFWLEHNLKTFEMSPITIVMDLSGAKNIDFTFLKFMVHCFKYFYPGCLAETLLYGNPTRMHASLRLFQQLLANYEFPMAHEITEKHQIHAFIRDSDLPESMNGTFVRFEETEDPDEMAPNGHARSSSTVRKQSTTAMLRLLVEEKQNAEPFEWFEVDGIAINPKESLQLRQIDEERDPIDLFVIKNTGNIGLLFKIKTTSPEKFRVRPSVGFIPPQESDYVRIQLQNEYRPTLKAERFLFMGIRTNNENIENFGTLWKEAPASYKIEKTFNCHLATSEPLTLPSVESFRQREPSIHSVNNENNELRRKITELGQRQMIIIFMLLFLLIVHFLFVVQLRSSIDNLTEAITSSSHNTPKFSSSKRSDL</sequence>
<organism evidence="1 2">
    <name type="scientific">Panagrolaimus sp. ES5</name>
    <dbReference type="NCBI Taxonomy" id="591445"/>
    <lineage>
        <taxon>Eukaryota</taxon>
        <taxon>Metazoa</taxon>
        <taxon>Ecdysozoa</taxon>
        <taxon>Nematoda</taxon>
        <taxon>Chromadorea</taxon>
        <taxon>Rhabditida</taxon>
        <taxon>Tylenchina</taxon>
        <taxon>Panagrolaimomorpha</taxon>
        <taxon>Panagrolaimoidea</taxon>
        <taxon>Panagrolaimidae</taxon>
        <taxon>Panagrolaimus</taxon>
    </lineage>
</organism>
<reference evidence="2" key="1">
    <citation type="submission" date="2022-11" db="UniProtKB">
        <authorList>
            <consortium name="WormBaseParasite"/>
        </authorList>
    </citation>
    <scope>IDENTIFICATION</scope>
</reference>
<proteinExistence type="predicted"/>
<protein>
    <submittedName>
        <fullName evidence="2">Major sperm protein</fullName>
    </submittedName>
</protein>
<accession>A0AC34FI32</accession>
<dbReference type="WBParaSite" id="ES5_v2.g16924.t1">
    <property type="protein sequence ID" value="ES5_v2.g16924.t1"/>
    <property type="gene ID" value="ES5_v2.g16924"/>
</dbReference>
<dbReference type="Proteomes" id="UP000887579">
    <property type="component" value="Unplaced"/>
</dbReference>
<evidence type="ECO:0000313" key="2">
    <source>
        <dbReference type="WBParaSite" id="ES5_v2.g16924.t1"/>
    </source>
</evidence>